<dbReference type="Pfam" id="PF05685">
    <property type="entry name" value="Uma2"/>
    <property type="match status" value="1"/>
</dbReference>
<accession>A0A397G9X5</accession>
<evidence type="ECO:0000259" key="1">
    <source>
        <dbReference type="Pfam" id="PF05685"/>
    </source>
</evidence>
<dbReference type="Gene3D" id="3.90.1570.10">
    <property type="entry name" value="tt1808, chain A"/>
    <property type="match status" value="1"/>
</dbReference>
<proteinExistence type="predicted"/>
<dbReference type="InterPro" id="IPR011335">
    <property type="entry name" value="Restrct_endonuc-II-like"/>
</dbReference>
<dbReference type="InterPro" id="IPR008538">
    <property type="entry name" value="Uma2"/>
</dbReference>
<comment type="caution">
    <text evidence="2">The sequence shown here is derived from an EMBL/GenBank/DDBJ whole genome shotgun (WGS) entry which is preliminary data.</text>
</comment>
<dbReference type="SUPFAM" id="SSF52980">
    <property type="entry name" value="Restriction endonuclease-like"/>
    <property type="match status" value="1"/>
</dbReference>
<evidence type="ECO:0000313" key="3">
    <source>
        <dbReference type="Proteomes" id="UP000266861"/>
    </source>
</evidence>
<dbReference type="AlphaFoldDB" id="A0A397G9X5"/>
<evidence type="ECO:0000313" key="2">
    <source>
        <dbReference type="EMBL" id="RHZ45723.1"/>
    </source>
</evidence>
<dbReference type="EMBL" id="PQFF01000540">
    <property type="protein sequence ID" value="RHZ45723.1"/>
    <property type="molecule type" value="Genomic_DNA"/>
</dbReference>
<gene>
    <name evidence="2" type="ORF">Glove_658g18</name>
</gene>
<reference evidence="2 3" key="1">
    <citation type="submission" date="2018-08" db="EMBL/GenBank/DDBJ databases">
        <title>Genome and evolution of the arbuscular mycorrhizal fungus Diversispora epigaea (formerly Glomus versiforme) and its bacterial endosymbionts.</title>
        <authorList>
            <person name="Sun X."/>
            <person name="Fei Z."/>
            <person name="Harrison M."/>
        </authorList>
    </citation>
    <scope>NUCLEOTIDE SEQUENCE [LARGE SCALE GENOMIC DNA]</scope>
    <source>
        <strain evidence="2 3">IT104</strain>
    </source>
</reference>
<organism evidence="2 3">
    <name type="scientific">Diversispora epigaea</name>
    <dbReference type="NCBI Taxonomy" id="1348612"/>
    <lineage>
        <taxon>Eukaryota</taxon>
        <taxon>Fungi</taxon>
        <taxon>Fungi incertae sedis</taxon>
        <taxon>Mucoromycota</taxon>
        <taxon>Glomeromycotina</taxon>
        <taxon>Glomeromycetes</taxon>
        <taxon>Diversisporales</taxon>
        <taxon>Diversisporaceae</taxon>
        <taxon>Diversispora</taxon>
    </lineage>
</organism>
<protein>
    <recommendedName>
        <fullName evidence="1">Putative restriction endonuclease domain-containing protein</fullName>
    </recommendedName>
</protein>
<dbReference type="OrthoDB" id="2307807at2759"/>
<dbReference type="InterPro" id="IPR012296">
    <property type="entry name" value="Nuclease_put_TT1808"/>
</dbReference>
<feature type="domain" description="Putative restriction endonuclease" evidence="1">
    <location>
        <begin position="65"/>
        <end position="176"/>
    </location>
</feature>
<sequence length="288" mass="32242">MSNYPQDEEKLYSKWCSEFELARHRLLAIDRKEGSQEVKRMGIIIDKEISKKTYLKFCLKELSVSVNYCLIGGKIEAYDMPSKPHSSVQAKIISIMDNWSDQLQVFGETDITVDTRSVYRCDACVEPINRQLPQPNPSGQTLVVEIGNTESLKDLHDKVAGYFSPRTTIQLYFVIKLFPRRQNNLVALLAMLYLRNNQIPVIVKSFGTTDLHVSTSIYLQNTINVPANIITGVGFGAGPCNAPNIPDYQVAIPTNLLFDGVPGGVPAGLPTNLNIDLFNLQTVYLRTI</sequence>
<name>A0A397G9X5_9GLOM</name>
<keyword evidence="3" id="KW-1185">Reference proteome</keyword>
<dbReference type="Proteomes" id="UP000266861">
    <property type="component" value="Unassembled WGS sequence"/>
</dbReference>
<dbReference type="GO" id="GO:0006302">
    <property type="term" value="P:double-strand break repair"/>
    <property type="evidence" value="ECO:0007669"/>
    <property type="project" value="UniProtKB-ARBA"/>
</dbReference>